<accession>A0ABZ0IAC2</accession>
<dbReference type="InterPro" id="IPR029063">
    <property type="entry name" value="SAM-dependent_MTases_sf"/>
</dbReference>
<evidence type="ECO:0000256" key="3">
    <source>
        <dbReference type="ARBA" id="ARBA00022691"/>
    </source>
</evidence>
<keyword evidence="3" id="KW-0949">S-adenosyl-L-methionine</keyword>
<dbReference type="InterPro" id="IPR036388">
    <property type="entry name" value="WH-like_DNA-bd_sf"/>
</dbReference>
<evidence type="ECO:0000259" key="5">
    <source>
        <dbReference type="Pfam" id="PF08100"/>
    </source>
</evidence>
<dbReference type="SUPFAM" id="SSF46785">
    <property type="entry name" value="Winged helix' DNA-binding domain"/>
    <property type="match status" value="1"/>
</dbReference>
<name>A0ABZ0IAC2_9GAMM</name>
<dbReference type="Pfam" id="PF08100">
    <property type="entry name" value="Dimerisation"/>
    <property type="match status" value="1"/>
</dbReference>
<dbReference type="InterPro" id="IPR012967">
    <property type="entry name" value="COMT_dimerisation"/>
</dbReference>
<dbReference type="PANTHER" id="PTHR43712:SF2">
    <property type="entry name" value="O-METHYLTRANSFERASE CICE"/>
    <property type="match status" value="1"/>
</dbReference>
<reference evidence="6 7" key="1">
    <citation type="submission" date="2023-10" db="EMBL/GenBank/DDBJ databases">
        <title>Two novel species belonging to the OM43/NOR5 clade.</title>
        <authorList>
            <person name="Park M."/>
        </authorList>
    </citation>
    <scope>NUCLEOTIDE SEQUENCE [LARGE SCALE GENOMIC DNA]</scope>
    <source>
        <strain evidence="6 7">IMCC45268</strain>
    </source>
</reference>
<proteinExistence type="predicted"/>
<dbReference type="InterPro" id="IPR016461">
    <property type="entry name" value="COMT-like"/>
</dbReference>
<protein>
    <submittedName>
        <fullName evidence="6">Methyltransferase</fullName>
    </submittedName>
</protein>
<organism evidence="6 7">
    <name type="scientific">Congregibacter brevis</name>
    <dbReference type="NCBI Taxonomy" id="3081201"/>
    <lineage>
        <taxon>Bacteria</taxon>
        <taxon>Pseudomonadati</taxon>
        <taxon>Pseudomonadota</taxon>
        <taxon>Gammaproteobacteria</taxon>
        <taxon>Cellvibrionales</taxon>
        <taxon>Halieaceae</taxon>
        <taxon>Congregibacter</taxon>
    </lineage>
</organism>
<dbReference type="SUPFAM" id="SSF53335">
    <property type="entry name" value="S-adenosyl-L-methionine-dependent methyltransferases"/>
    <property type="match status" value="1"/>
</dbReference>
<dbReference type="RefSeq" id="WP_407327136.1">
    <property type="nucleotide sequence ID" value="NZ_CP136865.1"/>
</dbReference>
<dbReference type="EMBL" id="CP136865">
    <property type="protein sequence ID" value="WOJ96459.1"/>
    <property type="molecule type" value="Genomic_DNA"/>
</dbReference>
<dbReference type="GO" id="GO:0008168">
    <property type="term" value="F:methyltransferase activity"/>
    <property type="evidence" value="ECO:0007669"/>
    <property type="project" value="UniProtKB-KW"/>
</dbReference>
<dbReference type="PROSITE" id="PS51683">
    <property type="entry name" value="SAM_OMT_II"/>
    <property type="match status" value="1"/>
</dbReference>
<dbReference type="PIRSF" id="PIRSF005739">
    <property type="entry name" value="O-mtase"/>
    <property type="match status" value="1"/>
</dbReference>
<keyword evidence="2" id="KW-0808">Transferase</keyword>
<dbReference type="PANTHER" id="PTHR43712">
    <property type="entry name" value="PUTATIVE (AFU_ORTHOLOGUE AFUA_4G14580)-RELATED"/>
    <property type="match status" value="1"/>
</dbReference>
<dbReference type="Gene3D" id="3.40.50.150">
    <property type="entry name" value="Vaccinia Virus protein VP39"/>
    <property type="match status" value="1"/>
</dbReference>
<evidence type="ECO:0000313" key="6">
    <source>
        <dbReference type="EMBL" id="WOJ96459.1"/>
    </source>
</evidence>
<keyword evidence="1 6" id="KW-0489">Methyltransferase</keyword>
<feature type="domain" description="O-methyltransferase dimerisation" evidence="5">
    <location>
        <begin position="43"/>
        <end position="102"/>
    </location>
</feature>
<evidence type="ECO:0000256" key="1">
    <source>
        <dbReference type="ARBA" id="ARBA00022603"/>
    </source>
</evidence>
<dbReference type="InterPro" id="IPR001077">
    <property type="entry name" value="COMT_C"/>
</dbReference>
<dbReference type="CDD" id="cd02440">
    <property type="entry name" value="AdoMet_MTases"/>
    <property type="match status" value="1"/>
</dbReference>
<dbReference type="Proteomes" id="UP001626549">
    <property type="component" value="Chromosome"/>
</dbReference>
<keyword evidence="7" id="KW-1185">Reference proteome</keyword>
<dbReference type="GO" id="GO:0032259">
    <property type="term" value="P:methylation"/>
    <property type="evidence" value="ECO:0007669"/>
    <property type="project" value="UniProtKB-KW"/>
</dbReference>
<evidence type="ECO:0000313" key="7">
    <source>
        <dbReference type="Proteomes" id="UP001626549"/>
    </source>
</evidence>
<gene>
    <name evidence="6" type="ORF">R0137_14565</name>
</gene>
<evidence type="ECO:0000256" key="2">
    <source>
        <dbReference type="ARBA" id="ARBA00022679"/>
    </source>
</evidence>
<evidence type="ECO:0000259" key="4">
    <source>
        <dbReference type="Pfam" id="PF00891"/>
    </source>
</evidence>
<dbReference type="Pfam" id="PF00891">
    <property type="entry name" value="Methyltransf_2"/>
    <property type="match status" value="1"/>
</dbReference>
<dbReference type="Gene3D" id="1.10.10.10">
    <property type="entry name" value="Winged helix-like DNA-binding domain superfamily/Winged helix DNA-binding domain"/>
    <property type="match status" value="1"/>
</dbReference>
<dbReference type="InterPro" id="IPR036390">
    <property type="entry name" value="WH_DNA-bd_sf"/>
</dbReference>
<sequence>MSLRDWLLTRRDRMLGSAAFHQSVLRFPISRWIARRRARELFDITAGFVYSQVLAACVELDLFERLAAGPVSSEKLASDCAIPRPGLERLLEAAVELRLLQRWGADEWRLGDLGAASRGSPGIAAMVRHHGMLYRDLLEPLSLLTDRSNSDLSQYWAYAAEPGRSEAANAQRYSELMAESQSFVADDVLAHCSLAGRRELLDIGGGSGVFAAEALKRFPELRARVFDLPDVAVLADERFSREGYGERGGAIGGDMFADTLPGGADVISLVRILHDHDDELVVRLLRAARQAISPDGLLLIAEPMAETPAAPGVGAYFHLYLWAMGSGRPRSFARIRQMLEAAGFADVRERGSFQPLLVRVLTARPAAR</sequence>
<feature type="domain" description="O-methyltransferase C-terminal" evidence="4">
    <location>
        <begin position="166"/>
        <end position="345"/>
    </location>
</feature>